<dbReference type="Proteomes" id="UP001595967">
    <property type="component" value="Unassembled WGS sequence"/>
</dbReference>
<keyword evidence="2" id="KW-1133">Transmembrane helix</keyword>
<dbReference type="Pfam" id="PF13413">
    <property type="entry name" value="HTH_25"/>
    <property type="match status" value="1"/>
</dbReference>
<feature type="transmembrane region" description="Helical" evidence="2">
    <location>
        <begin position="124"/>
        <end position="144"/>
    </location>
</feature>
<protein>
    <submittedName>
        <fullName evidence="4">Helix-turn-helix domain-containing protein</fullName>
    </submittedName>
</protein>
<keyword evidence="2" id="KW-0472">Membrane</keyword>
<feature type="compositionally biased region" description="Low complexity" evidence="1">
    <location>
        <begin position="186"/>
        <end position="213"/>
    </location>
</feature>
<comment type="caution">
    <text evidence="4">The sequence shown here is derived from an EMBL/GenBank/DDBJ whole genome shotgun (WGS) entry which is preliminary data.</text>
</comment>
<feature type="region of interest" description="Disordered" evidence="1">
    <location>
        <begin position="155"/>
        <end position="213"/>
    </location>
</feature>
<proteinExistence type="predicted"/>
<accession>A0ABV9GTE6</accession>
<evidence type="ECO:0000313" key="4">
    <source>
        <dbReference type="EMBL" id="MFC4621277.1"/>
    </source>
</evidence>
<evidence type="ECO:0000259" key="3">
    <source>
        <dbReference type="Pfam" id="PF13464"/>
    </source>
</evidence>
<evidence type="ECO:0000256" key="1">
    <source>
        <dbReference type="SAM" id="MobiDB-lite"/>
    </source>
</evidence>
<dbReference type="InterPro" id="IPR050400">
    <property type="entry name" value="Bact_Cytoskel_RodZ"/>
</dbReference>
<keyword evidence="5" id="KW-1185">Reference proteome</keyword>
<dbReference type="InterPro" id="IPR010982">
    <property type="entry name" value="Lambda_DNA-bd_dom_sf"/>
</dbReference>
<gene>
    <name evidence="4" type="ORF">ACFO3A_03525</name>
</gene>
<name>A0ABV9GTE6_9BURK</name>
<keyword evidence="2" id="KW-0812">Transmembrane</keyword>
<dbReference type="Pfam" id="PF13464">
    <property type="entry name" value="RodZ_C"/>
    <property type="match status" value="1"/>
</dbReference>
<dbReference type="RefSeq" id="WP_377724028.1">
    <property type="nucleotide sequence ID" value="NZ_JBHSEW010000002.1"/>
</dbReference>
<dbReference type="Gene3D" id="1.10.260.40">
    <property type="entry name" value="lambda repressor-like DNA-binding domains"/>
    <property type="match status" value="1"/>
</dbReference>
<evidence type="ECO:0000313" key="5">
    <source>
        <dbReference type="Proteomes" id="UP001595967"/>
    </source>
</evidence>
<evidence type="ECO:0000256" key="2">
    <source>
        <dbReference type="SAM" id="Phobius"/>
    </source>
</evidence>
<dbReference type="PANTHER" id="PTHR34475">
    <property type="match status" value="1"/>
</dbReference>
<dbReference type="InterPro" id="IPR025194">
    <property type="entry name" value="RodZ-like_C"/>
</dbReference>
<dbReference type="EMBL" id="JBHSEW010000002">
    <property type="protein sequence ID" value="MFC4621277.1"/>
    <property type="molecule type" value="Genomic_DNA"/>
</dbReference>
<reference evidence="5" key="1">
    <citation type="journal article" date="2019" name="Int. J. Syst. Evol. Microbiol.">
        <title>The Global Catalogue of Microorganisms (GCM) 10K type strain sequencing project: providing services to taxonomists for standard genome sequencing and annotation.</title>
        <authorList>
            <consortium name="The Broad Institute Genomics Platform"/>
            <consortium name="The Broad Institute Genome Sequencing Center for Infectious Disease"/>
            <person name="Wu L."/>
            <person name="Ma J."/>
        </authorList>
    </citation>
    <scope>NUCLEOTIDE SEQUENCE [LARGE SCALE GENOMIC DNA]</scope>
    <source>
        <strain evidence="5">JCM 11650</strain>
    </source>
</reference>
<sequence>MSESTSEAVQPAAAPIQAGAALRQARESRGVALATLAATLKVPVGKLQALEDEDWQRLPDMVFARALAQSVCRTLQIDAGAILALLPQQKVAALQPRLGINEPMRERAVPSIFPTASAGGGGRWLWVLLLLIVLGGVVYGGLLWQKDLLQDDDAPAAHAQADEDAPLFPPSDEEGDEPSAVSLALAQPQPSSEESAAPAEAADPVASAPAPAEPASADAAVPVLRLQAKGATWVQVVDAQQRLLVEKILQEGEVFTTSAPRPLTVAIGKADQTTVEINGVPFDPRAKARDNVARFEVK</sequence>
<feature type="domain" description="Cytoskeleton protein RodZ-like C-terminal" evidence="3">
    <location>
        <begin position="225"/>
        <end position="296"/>
    </location>
</feature>
<dbReference type="PANTHER" id="PTHR34475:SF1">
    <property type="entry name" value="CYTOSKELETON PROTEIN RODZ"/>
    <property type="match status" value="1"/>
</dbReference>
<organism evidence="4 5">
    <name type="scientific">Comamonas nitrativorans</name>
    <dbReference type="NCBI Taxonomy" id="108437"/>
    <lineage>
        <taxon>Bacteria</taxon>
        <taxon>Pseudomonadati</taxon>
        <taxon>Pseudomonadota</taxon>
        <taxon>Betaproteobacteria</taxon>
        <taxon>Burkholderiales</taxon>
        <taxon>Comamonadaceae</taxon>
        <taxon>Comamonas</taxon>
    </lineage>
</organism>